<evidence type="ECO:0008006" key="3">
    <source>
        <dbReference type="Google" id="ProtNLM"/>
    </source>
</evidence>
<dbReference type="STRING" id="1312852.EG19_08020"/>
<protein>
    <recommendedName>
        <fullName evidence="3">Rubrerythrin diiron-binding domain-containing protein</fullName>
    </recommendedName>
</protein>
<dbReference type="OrthoDB" id="5420557at2"/>
<dbReference type="EMBL" id="JMFG01000035">
    <property type="protein sequence ID" value="KDA53051.1"/>
    <property type="molecule type" value="Genomic_DNA"/>
</dbReference>
<reference evidence="1 2" key="1">
    <citation type="submission" date="2014-04" db="EMBL/GenBank/DDBJ databases">
        <title>The Genome Sequence of Thermoanaerobaculum aquaticum MP-01, The First Cultivated Group 23 Acidobacterium.</title>
        <authorList>
            <person name="Stamps B.W."/>
            <person name="Losey N.A."/>
            <person name="Lawson P.A."/>
            <person name="Stevenson B.S."/>
        </authorList>
    </citation>
    <scope>NUCLEOTIDE SEQUENCE [LARGE SCALE GENOMIC DNA]</scope>
    <source>
        <strain evidence="1 2">MP-01</strain>
    </source>
</reference>
<dbReference type="InterPro" id="IPR012347">
    <property type="entry name" value="Ferritin-like"/>
</dbReference>
<name>A0A062XY45_9BACT</name>
<dbReference type="AlphaFoldDB" id="A0A062XY45"/>
<dbReference type="Gene3D" id="1.20.1260.10">
    <property type="match status" value="1"/>
</dbReference>
<accession>A0A062XY45</accession>
<evidence type="ECO:0000313" key="2">
    <source>
        <dbReference type="Proteomes" id="UP000027284"/>
    </source>
</evidence>
<proteinExistence type="predicted"/>
<dbReference type="Proteomes" id="UP000027284">
    <property type="component" value="Unassembled WGS sequence"/>
</dbReference>
<keyword evidence="2" id="KW-1185">Reference proteome</keyword>
<gene>
    <name evidence="1" type="ORF">EG19_08020</name>
</gene>
<dbReference type="SUPFAM" id="SSF47240">
    <property type="entry name" value="Ferritin-like"/>
    <property type="match status" value="1"/>
</dbReference>
<comment type="caution">
    <text evidence="1">The sequence shown here is derived from an EMBL/GenBank/DDBJ whole genome shotgun (WGS) entry which is preliminary data.</text>
</comment>
<dbReference type="RefSeq" id="WP_038050304.1">
    <property type="nucleotide sequence ID" value="NZ_JMFG01000035.1"/>
</dbReference>
<evidence type="ECO:0000313" key="1">
    <source>
        <dbReference type="EMBL" id="KDA53051.1"/>
    </source>
</evidence>
<sequence length="170" mass="19338">MELEQALAVAIDYETRVRDHYANGEKEIMSPEGKKIFRVMAAEEQRHLEYLLSRLEEWKKTGHIASPELSTDIPSLDILEQAKMKLASAQKGHVATQGELELLKTALELERTTSGFYQDLVAKLPPQYQPLFSRFLDIERGHLAIVQAEIDAIAGHGHWFDFMEFDLEAG</sequence>
<dbReference type="InterPro" id="IPR009078">
    <property type="entry name" value="Ferritin-like_SF"/>
</dbReference>
<organism evidence="1 2">
    <name type="scientific">Thermoanaerobaculum aquaticum</name>
    <dbReference type="NCBI Taxonomy" id="1312852"/>
    <lineage>
        <taxon>Bacteria</taxon>
        <taxon>Pseudomonadati</taxon>
        <taxon>Acidobacteriota</taxon>
        <taxon>Thermoanaerobaculia</taxon>
        <taxon>Thermoanaerobaculales</taxon>
        <taxon>Thermoanaerobaculaceae</taxon>
        <taxon>Thermoanaerobaculum</taxon>
    </lineage>
</organism>